<dbReference type="AlphaFoldDB" id="X1EBF1"/>
<name>X1EBF1_9ZZZZ</name>
<sequence>PTFIPAEAMITFNPTYGTAITHYMSTAVGVIRIWVEGNVEGQE</sequence>
<reference evidence="1" key="1">
    <citation type="journal article" date="2014" name="Front. Microbiol.">
        <title>High frequency of phylogenetically diverse reductive dehalogenase-homologous genes in deep subseafloor sedimentary metagenomes.</title>
        <authorList>
            <person name="Kawai M."/>
            <person name="Futagami T."/>
            <person name="Toyoda A."/>
            <person name="Takaki Y."/>
            <person name="Nishi S."/>
            <person name="Hori S."/>
            <person name="Arai W."/>
            <person name="Tsubouchi T."/>
            <person name="Morono Y."/>
            <person name="Uchiyama I."/>
            <person name="Ito T."/>
            <person name="Fujiyama A."/>
            <person name="Inagaki F."/>
            <person name="Takami H."/>
        </authorList>
    </citation>
    <scope>NUCLEOTIDE SEQUENCE</scope>
    <source>
        <strain evidence="1">Expedition CK06-06</strain>
    </source>
</reference>
<protein>
    <submittedName>
        <fullName evidence="1">Uncharacterized protein</fullName>
    </submittedName>
</protein>
<accession>X1EBF1</accession>
<dbReference type="EMBL" id="BART01031846">
    <property type="protein sequence ID" value="GAH17705.1"/>
    <property type="molecule type" value="Genomic_DNA"/>
</dbReference>
<gene>
    <name evidence="1" type="ORF">S01H4_55221</name>
</gene>
<proteinExistence type="predicted"/>
<organism evidence="1">
    <name type="scientific">marine sediment metagenome</name>
    <dbReference type="NCBI Taxonomy" id="412755"/>
    <lineage>
        <taxon>unclassified sequences</taxon>
        <taxon>metagenomes</taxon>
        <taxon>ecological metagenomes</taxon>
    </lineage>
</organism>
<evidence type="ECO:0000313" key="1">
    <source>
        <dbReference type="EMBL" id="GAH17705.1"/>
    </source>
</evidence>
<comment type="caution">
    <text evidence="1">The sequence shown here is derived from an EMBL/GenBank/DDBJ whole genome shotgun (WGS) entry which is preliminary data.</text>
</comment>
<feature type="non-terminal residue" evidence="1">
    <location>
        <position position="1"/>
    </location>
</feature>